<dbReference type="InterPro" id="IPR038718">
    <property type="entry name" value="SNF2-like_sf"/>
</dbReference>
<dbReference type="Proteomes" id="UP001150062">
    <property type="component" value="Unassembled WGS sequence"/>
</dbReference>
<feature type="domain" description="Helicase C-terminal" evidence="14">
    <location>
        <begin position="954"/>
        <end position="1106"/>
    </location>
</feature>
<feature type="compositionally biased region" description="Basic residues" evidence="11">
    <location>
        <begin position="201"/>
        <end position="212"/>
    </location>
</feature>
<feature type="compositionally biased region" description="Acidic residues" evidence="11">
    <location>
        <begin position="516"/>
        <end position="526"/>
    </location>
</feature>
<feature type="compositionally biased region" description="Acidic residues" evidence="11">
    <location>
        <begin position="35"/>
        <end position="46"/>
    </location>
</feature>
<evidence type="ECO:0000259" key="14">
    <source>
        <dbReference type="PROSITE" id="PS51194"/>
    </source>
</evidence>
<dbReference type="Pfam" id="PF00176">
    <property type="entry name" value="SNF2-rel_dom"/>
    <property type="match status" value="1"/>
</dbReference>
<feature type="compositionally biased region" description="Acidic residues" evidence="11">
    <location>
        <begin position="320"/>
        <end position="329"/>
    </location>
</feature>
<reference evidence="15" key="1">
    <citation type="submission" date="2022-08" db="EMBL/GenBank/DDBJ databases">
        <title>Novel sulfate-reducing endosymbionts in the free-living metamonad Anaeramoeba.</title>
        <authorList>
            <person name="Jerlstrom-Hultqvist J."/>
            <person name="Cepicka I."/>
            <person name="Gallot-Lavallee L."/>
            <person name="Salas-Leiva D."/>
            <person name="Curtis B.A."/>
            <person name="Zahonova K."/>
            <person name="Pipaliya S."/>
            <person name="Dacks J."/>
            <person name="Roger A.J."/>
        </authorList>
    </citation>
    <scope>NUCLEOTIDE SEQUENCE</scope>
    <source>
        <strain evidence="15">Schooner1</strain>
    </source>
</reference>
<evidence type="ECO:0000256" key="10">
    <source>
        <dbReference type="SAM" id="Coils"/>
    </source>
</evidence>
<keyword evidence="5" id="KW-0863">Zinc-finger</keyword>
<evidence type="ECO:0000256" key="1">
    <source>
        <dbReference type="ARBA" id="ARBA00004123"/>
    </source>
</evidence>
<dbReference type="InterPro" id="IPR000330">
    <property type="entry name" value="SNF2_N"/>
</dbReference>
<dbReference type="SUPFAM" id="SSF52540">
    <property type="entry name" value="P-loop containing nucleoside triphosphate hydrolases"/>
    <property type="match status" value="2"/>
</dbReference>
<evidence type="ECO:0000256" key="6">
    <source>
        <dbReference type="ARBA" id="ARBA00022801"/>
    </source>
</evidence>
<name>A0ABQ8YLQ5_9EUKA</name>
<dbReference type="SMART" id="SM00249">
    <property type="entry name" value="PHD"/>
    <property type="match status" value="1"/>
</dbReference>
<evidence type="ECO:0000259" key="13">
    <source>
        <dbReference type="PROSITE" id="PS51192"/>
    </source>
</evidence>
<feature type="compositionally biased region" description="Basic and acidic residues" evidence="11">
    <location>
        <begin position="19"/>
        <end position="34"/>
    </location>
</feature>
<dbReference type="InterPro" id="IPR011011">
    <property type="entry name" value="Znf_FYVE_PHD"/>
</dbReference>
<dbReference type="PROSITE" id="PS51192">
    <property type="entry name" value="HELICASE_ATP_BIND_1"/>
    <property type="match status" value="1"/>
</dbReference>
<evidence type="ECO:0000313" key="16">
    <source>
        <dbReference type="Proteomes" id="UP001150062"/>
    </source>
</evidence>
<feature type="region of interest" description="Disordered" evidence="11">
    <location>
        <begin position="1599"/>
        <end position="1671"/>
    </location>
</feature>
<feature type="region of interest" description="Disordered" evidence="11">
    <location>
        <begin position="1912"/>
        <end position="1936"/>
    </location>
</feature>
<dbReference type="InterPro" id="IPR027417">
    <property type="entry name" value="P-loop_NTPase"/>
</dbReference>
<feature type="compositionally biased region" description="Basic and acidic residues" evidence="11">
    <location>
        <begin position="291"/>
        <end position="319"/>
    </location>
</feature>
<dbReference type="PANTHER" id="PTHR45623:SF11">
    <property type="entry name" value="KISMET, ISOFORM C"/>
    <property type="match status" value="1"/>
</dbReference>
<feature type="compositionally biased region" description="Basic residues" evidence="11">
    <location>
        <begin position="1655"/>
        <end position="1670"/>
    </location>
</feature>
<feature type="compositionally biased region" description="Basic residues" evidence="11">
    <location>
        <begin position="2131"/>
        <end position="2175"/>
    </location>
</feature>
<dbReference type="InterPro" id="IPR001650">
    <property type="entry name" value="Helicase_C-like"/>
</dbReference>
<feature type="compositionally biased region" description="Basic and acidic residues" evidence="11">
    <location>
        <begin position="527"/>
        <end position="543"/>
    </location>
</feature>
<keyword evidence="8" id="KW-0067">ATP-binding</keyword>
<dbReference type="CDD" id="cd18793">
    <property type="entry name" value="SF2_C_SNF"/>
    <property type="match status" value="1"/>
</dbReference>
<feature type="coiled-coil region" evidence="10">
    <location>
        <begin position="1746"/>
        <end position="1789"/>
    </location>
</feature>
<protein>
    <submittedName>
        <fullName evidence="15">Kismet</fullName>
    </submittedName>
</protein>
<dbReference type="Pfam" id="PF00271">
    <property type="entry name" value="Helicase_C"/>
    <property type="match status" value="1"/>
</dbReference>
<feature type="compositionally biased region" description="Acidic residues" evidence="11">
    <location>
        <begin position="1601"/>
        <end position="1619"/>
    </location>
</feature>
<feature type="compositionally biased region" description="Basic residues" evidence="11">
    <location>
        <begin position="373"/>
        <end position="384"/>
    </location>
</feature>
<dbReference type="Gene3D" id="3.30.40.10">
    <property type="entry name" value="Zinc/RING finger domain, C3HC4 (zinc finger)"/>
    <property type="match status" value="1"/>
</dbReference>
<evidence type="ECO:0000256" key="8">
    <source>
        <dbReference type="ARBA" id="ARBA00022840"/>
    </source>
</evidence>
<dbReference type="InterPro" id="IPR001965">
    <property type="entry name" value="Znf_PHD"/>
</dbReference>
<feature type="compositionally biased region" description="Polar residues" evidence="11">
    <location>
        <begin position="389"/>
        <end position="399"/>
    </location>
</feature>
<feature type="compositionally biased region" description="Low complexity" evidence="11">
    <location>
        <begin position="232"/>
        <end position="247"/>
    </location>
</feature>
<dbReference type="SMART" id="SM00298">
    <property type="entry name" value="CHROMO"/>
    <property type="match status" value="1"/>
</dbReference>
<feature type="region of interest" description="Disordered" evidence="11">
    <location>
        <begin position="136"/>
        <end position="450"/>
    </location>
</feature>
<keyword evidence="10" id="KW-0175">Coiled coil</keyword>
<dbReference type="SUPFAM" id="SSF54160">
    <property type="entry name" value="Chromo domain-like"/>
    <property type="match status" value="2"/>
</dbReference>
<dbReference type="PROSITE" id="PS51194">
    <property type="entry name" value="HELICASE_CTER"/>
    <property type="match status" value="1"/>
</dbReference>
<keyword evidence="4" id="KW-0547">Nucleotide-binding</keyword>
<keyword evidence="6" id="KW-0378">Hydrolase</keyword>
<dbReference type="InterPro" id="IPR016197">
    <property type="entry name" value="Chromo-like_dom_sf"/>
</dbReference>
<feature type="domain" description="Helicase ATP-binding" evidence="13">
    <location>
        <begin position="635"/>
        <end position="818"/>
    </location>
</feature>
<feature type="compositionally biased region" description="Acidic residues" evidence="11">
    <location>
        <begin position="1637"/>
        <end position="1650"/>
    </location>
</feature>
<evidence type="ECO:0000259" key="12">
    <source>
        <dbReference type="PROSITE" id="PS50013"/>
    </source>
</evidence>
<keyword evidence="2" id="KW-0479">Metal-binding</keyword>
<feature type="domain" description="Chromo" evidence="12">
    <location>
        <begin position="537"/>
        <end position="592"/>
    </location>
</feature>
<feature type="region of interest" description="Disordered" evidence="11">
    <location>
        <begin position="1456"/>
        <end position="1479"/>
    </location>
</feature>
<dbReference type="Gene3D" id="1.10.10.60">
    <property type="entry name" value="Homeodomain-like"/>
    <property type="match status" value="2"/>
</dbReference>
<evidence type="ECO:0000256" key="11">
    <source>
        <dbReference type="SAM" id="MobiDB-lite"/>
    </source>
</evidence>
<keyword evidence="16" id="KW-1185">Reference proteome</keyword>
<dbReference type="PANTHER" id="PTHR45623">
    <property type="entry name" value="CHROMODOMAIN-HELICASE-DNA-BINDING PROTEIN 3-RELATED-RELATED"/>
    <property type="match status" value="1"/>
</dbReference>
<dbReference type="Gene3D" id="3.40.50.10810">
    <property type="entry name" value="Tandem AAA-ATPase domain"/>
    <property type="match status" value="1"/>
</dbReference>
<feature type="compositionally biased region" description="Basic and acidic residues" evidence="11">
    <location>
        <begin position="1912"/>
        <end position="1922"/>
    </location>
</feature>
<feature type="region of interest" description="Disordered" evidence="11">
    <location>
        <begin position="2031"/>
        <end position="2103"/>
    </location>
</feature>
<organism evidence="15 16">
    <name type="scientific">Anaeramoeba flamelloides</name>
    <dbReference type="NCBI Taxonomy" id="1746091"/>
    <lineage>
        <taxon>Eukaryota</taxon>
        <taxon>Metamonada</taxon>
        <taxon>Anaeramoebidae</taxon>
        <taxon>Anaeramoeba</taxon>
    </lineage>
</organism>
<dbReference type="InterPro" id="IPR000953">
    <property type="entry name" value="Chromo/chromo_shadow_dom"/>
</dbReference>
<feature type="compositionally biased region" description="Basic and acidic residues" evidence="11">
    <location>
        <begin position="190"/>
        <end position="200"/>
    </location>
</feature>
<feature type="compositionally biased region" description="Basic and acidic residues" evidence="11">
    <location>
        <begin position="249"/>
        <end position="269"/>
    </location>
</feature>
<dbReference type="SMART" id="SM00490">
    <property type="entry name" value="HELICc"/>
    <property type="match status" value="1"/>
</dbReference>
<dbReference type="PROSITE" id="PS50013">
    <property type="entry name" value="CHROMO_2"/>
    <property type="match status" value="1"/>
</dbReference>
<keyword evidence="7" id="KW-0862">Zinc</keyword>
<proteinExistence type="predicted"/>
<comment type="subcellular location">
    <subcellularLocation>
        <location evidence="1">Nucleus</location>
    </subcellularLocation>
</comment>
<keyword evidence="3" id="KW-0677">Repeat</keyword>
<dbReference type="Gene3D" id="3.40.50.300">
    <property type="entry name" value="P-loop containing nucleotide triphosphate hydrolases"/>
    <property type="match status" value="1"/>
</dbReference>
<gene>
    <name evidence="15" type="ORF">M0813_19956</name>
</gene>
<evidence type="ECO:0000256" key="4">
    <source>
        <dbReference type="ARBA" id="ARBA00022741"/>
    </source>
</evidence>
<feature type="region of interest" description="Disordered" evidence="11">
    <location>
        <begin position="2125"/>
        <end position="2175"/>
    </location>
</feature>
<dbReference type="SMART" id="SM00487">
    <property type="entry name" value="DEXDc"/>
    <property type="match status" value="1"/>
</dbReference>
<feature type="compositionally biased region" description="Basic residues" evidence="11">
    <location>
        <begin position="1623"/>
        <end position="1634"/>
    </location>
</feature>
<dbReference type="InterPro" id="IPR013083">
    <property type="entry name" value="Znf_RING/FYVE/PHD"/>
</dbReference>
<evidence type="ECO:0000256" key="2">
    <source>
        <dbReference type="ARBA" id="ARBA00022723"/>
    </source>
</evidence>
<feature type="compositionally biased region" description="Acidic residues" evidence="11">
    <location>
        <begin position="143"/>
        <end position="178"/>
    </location>
</feature>
<evidence type="ECO:0000256" key="3">
    <source>
        <dbReference type="ARBA" id="ARBA00022737"/>
    </source>
</evidence>
<evidence type="ECO:0000313" key="15">
    <source>
        <dbReference type="EMBL" id="KAJ6245537.1"/>
    </source>
</evidence>
<evidence type="ECO:0000256" key="5">
    <source>
        <dbReference type="ARBA" id="ARBA00022771"/>
    </source>
</evidence>
<dbReference type="Gene3D" id="2.40.50.40">
    <property type="match status" value="2"/>
</dbReference>
<feature type="compositionally biased region" description="Basic and acidic residues" evidence="11">
    <location>
        <begin position="47"/>
        <end position="56"/>
    </location>
</feature>
<feature type="region of interest" description="Disordered" evidence="11">
    <location>
        <begin position="516"/>
        <end position="543"/>
    </location>
</feature>
<keyword evidence="9" id="KW-0539">Nucleus</keyword>
<evidence type="ECO:0000256" key="9">
    <source>
        <dbReference type="ARBA" id="ARBA00023242"/>
    </source>
</evidence>
<evidence type="ECO:0000256" key="7">
    <source>
        <dbReference type="ARBA" id="ARBA00022833"/>
    </source>
</evidence>
<dbReference type="InterPro" id="IPR023780">
    <property type="entry name" value="Chromo_domain"/>
</dbReference>
<dbReference type="SUPFAM" id="SSF57903">
    <property type="entry name" value="FYVE/PHD zinc finger"/>
    <property type="match status" value="1"/>
</dbReference>
<feature type="compositionally biased region" description="Acidic residues" evidence="11">
    <location>
        <begin position="2044"/>
        <end position="2076"/>
    </location>
</feature>
<comment type="caution">
    <text evidence="15">The sequence shown here is derived from an EMBL/GenBank/DDBJ whole genome shotgun (WGS) entry which is preliminary data.</text>
</comment>
<feature type="compositionally biased region" description="Basic and acidic residues" evidence="11">
    <location>
        <begin position="330"/>
        <end position="372"/>
    </location>
</feature>
<dbReference type="EMBL" id="JAOAOG010000143">
    <property type="protein sequence ID" value="KAJ6245537.1"/>
    <property type="molecule type" value="Genomic_DNA"/>
</dbReference>
<accession>A0ABQ8YLQ5</accession>
<dbReference type="Pfam" id="PF00385">
    <property type="entry name" value="Chromo"/>
    <property type="match status" value="1"/>
</dbReference>
<feature type="compositionally biased region" description="Acidic residues" evidence="11">
    <location>
        <begin position="73"/>
        <end position="90"/>
    </location>
</feature>
<feature type="compositionally biased region" description="Basic and acidic residues" evidence="11">
    <location>
        <begin position="2077"/>
        <end position="2092"/>
    </location>
</feature>
<feature type="compositionally biased region" description="Acidic residues" evidence="11">
    <location>
        <begin position="407"/>
        <end position="447"/>
    </location>
</feature>
<sequence>MSIDLKNKNQNLETEEVQDNEKESFSQDQKKDMEEIKEENEEESEEIEKKDKEGKNKTSKKKGKQSSSSENESSSEEEEEEDSDDEDDDDPKNYCCGKNLPDEVWVECENSKCKKKWFHLGCVGLDKVPEEKWYCEDCQSQETSDEEESSEEESSEEESEESSEEESSDESSEEESSGAEEFVPYCPSRMKKEVIPDKASRNSKRLKKKKKFDFKESSTTQSSEEEIESEESLSNSSSSENEGTLNSKNIEKILLKRDPGEKIINEKYDPQTNKSPRKRKNRFSLGNLQVKKLDFMGNEKEITKEETNIKEKEKQKDMEVIENNEEKEEEKEKEKEKDKKVTNENSKTKEGEVTEKMNHLTLNKKKEEEEKKKKEKGKKNKKTDKKNQDSSFESLSGSEDNTKEGNQESEEESEEESKEESEEEEEEESEEEEGPLADSESSDEDEPQYLVKFKGESYLHLKWVPESFILEQNSGKQRLNRFNNKVWPEMTEENKKIPFDPNFVEVERIIDWDDPECQNVADDGDELSEKESETEEQKSERINNRKNRRSYYVKWKGLPYTESTWELEKDIDDDEKIMDFMKRENSYQIRLDAQKMWQKINDGEYQMWQQYDQSPIYKNDHTLRDYQVDGLNWLTFNWHQGRNSILADQMGLGKSIQTIAFFEYLRDEQLIWGPFLLVVPLSTLYNWEREFSNWSDLNCVVYHGRSEELKKIKEYEWFYDEQTVPNRNTPRSSVWYNFFKFDVVVTTYETVLKDKKTFRRIEWASIVYDEAHKLKNHNSKIYKELYDLDATSMVLLTGTPLQNSLDELWSMLHFLDQKEFKSQNAFLKEFGDMQDSTQVEKLHKILKPYLLRRLKEDVEKSIIPKEETIVEVELTRFQKQWYRAILQGNLDFLSSDSKKIKVPRLVNVVMQLRKVCNHPYSIQGAEDYAIQNIDEDDEEEIMRTLVMSSGKFVLLDKLLPKLQKQGSKVLIFSQMVTLLDIIEDYITWKEYKFERLDGSIRGNVRQQAIDRFNNPKFERFIFLLCTRAGGVGINLTSANTVIIFDSDWNPQNDIQAMDRCHRIGQTKKVNVYRLITRNTYEREMFDRASKKLGLDQAVLTNITGSKTNLSSGSNADLEDMLHNFIGGKQKEKKLNAKEINELLKYGAYNLFQDNDEDKKFCEEDIDQILDNRTKKITYDPLNKNNTTENDNKISSFSRATFVSEGADTSLDINDPNFWEKLMPEKFNAKNKKKLAEKRRLQKMGNRITRNASKKYGKNSYFIKKNNYQTTQFKKLQEYDPDCWYKSETKRLIGKGLFAFGFSDRWGAIERRSQIKRFTSDEIRNFSILLLKLLLMTTPSDDLTERYPLLLYHLYKATTEQLEEEDSKYIANLVIPTKSKFESTYQKEKEQVLLKLKENKLQKKEINKIKKSLKEEEREKNKELKMKLRREKDLVKKNKKSIELQYFLQAEEERKKLESKDQDQNEDKEETDKREQIKEQESNRIKEKKELIKNILNNKIFSIDNKLKIKFHINENKIKNVKNMMLLNINQDEFNTIAKFISFECTRDYKKILKNPSLLDYPLLRQLDKNKENWLMILESLATLERVFKIFFVKSKLKSYDDSDDEDNLDSDDDDDEDDDDKKKNNKKKKGKKKGKGDEEDDGDDDDDDGDEEKKDKKKKGNKKKKKKKKPTLINIHDHHTDLIETDIINNINTLMIPVVSLKTLPSKKWNEDHDRMLLYGIFKHGWEEFNLIKSDPALGFNEFLPKKEILETISTLKNEFEENNKKKKKSQKKKLKSKLDKEIEELENKIWPRVSKLKLRINSLINAYRQSNFLLDEDISDKNVKKRKIFFNSNSTQNGIHAQENKTKWTKKLSSSFYRALLRYGCPLTDNGETDYKRIHSLVGDTNRKVSHIKTLYHQYYNECKRLASGLERNKKSKNESSDHEEDESQKDKKLKAVPGLTIAPNSAKRVFERIEMMEYIETVIFNSDNMNSIFKKIRTQKNLPDRWKNQTHDIDLLVGCQKHGFEMEEIVNDQELSLYKLKKRILSKIQKRKEKKKNKQDDEANSDDEEDNDDEEKDEDSNEDDEDSNEDDENSDNDKANEKEKEKEEKKKKTNKIPGFPSNIQLYNRVKFLITNFEQIQKKNLEKMEKKKKNKKSKKNTKNSKNTKKQKNKKSKSTNKKKSKSTNKKKKKKK</sequence>
<feature type="region of interest" description="Disordered" evidence="11">
    <location>
        <begin position="1"/>
        <end position="99"/>
    </location>
</feature>
<dbReference type="InterPro" id="IPR049730">
    <property type="entry name" value="SNF2/RAD54-like_C"/>
</dbReference>
<dbReference type="InterPro" id="IPR014001">
    <property type="entry name" value="Helicase_ATP-bd"/>
</dbReference>